<dbReference type="InParanoid" id="A0A507BJA3"/>
<dbReference type="STRING" id="1093900.A0A507BJA3"/>
<gene>
    <name evidence="2" type="ORF">E0L32_011446</name>
</gene>
<comment type="caution">
    <text evidence="2">The sequence shown here is derived from an EMBL/GenBank/DDBJ whole genome shotgun (WGS) entry which is preliminary data.</text>
</comment>
<sequence length="428" mass="48729">MPPKKRQAPATPETSGRRRSGRISSSGKKSVYFEADSDDELGDDQTYHTPKRIKSGGSRRTSAVKRAKVEESEEDAYQDEESDDNGGEESESDEYHSAQEEQEVKIKKKRKSQVSNGDVEDEDEDEDGDDDGPQVTFIPHKQLRDLDGVDYEDGRIHKNTLLFLRDLRANNLRSWLKSNDKEYRRSLTDWNSYVEALTEKIIEADETVPELPVKDVIFRIYRDIRFSKDPTPYKVCENPPPAIHIRGGLADSMQAHYSAAWSRTGRKGPYACYYVHCEPGKSFIGGGLWHPDAGQLHKLRASIDERPQRWRRALMDDNFRRTFLPKAKNDEKSVIKAFTESNKESALKTKPKVSIPVCVWGFPAEHRDIELLKLRNFTFGKKVPDSIFTDEDSLDKVSEIIGAMVGFVTHLNKVVMPDPGDDSDSDEE</sequence>
<name>A0A507BJA3_9PEZI</name>
<dbReference type="EMBL" id="SKBQ01000106">
    <property type="protein sequence ID" value="TPX18894.1"/>
    <property type="molecule type" value="Genomic_DNA"/>
</dbReference>
<evidence type="ECO:0000313" key="3">
    <source>
        <dbReference type="Proteomes" id="UP000319257"/>
    </source>
</evidence>
<proteinExistence type="predicted"/>
<organism evidence="2 3">
    <name type="scientific">Thyridium curvatum</name>
    <dbReference type="NCBI Taxonomy" id="1093900"/>
    <lineage>
        <taxon>Eukaryota</taxon>
        <taxon>Fungi</taxon>
        <taxon>Dikarya</taxon>
        <taxon>Ascomycota</taxon>
        <taxon>Pezizomycotina</taxon>
        <taxon>Sordariomycetes</taxon>
        <taxon>Sordariomycetidae</taxon>
        <taxon>Thyridiales</taxon>
        <taxon>Thyridiaceae</taxon>
        <taxon>Thyridium</taxon>
    </lineage>
</organism>
<reference evidence="2 3" key="1">
    <citation type="submission" date="2019-06" db="EMBL/GenBank/DDBJ databases">
        <title>Draft genome sequence of the filamentous fungus Phialemoniopsis curvata isolated from diesel fuel.</title>
        <authorList>
            <person name="Varaljay V.A."/>
            <person name="Lyon W.J."/>
            <person name="Crouch A.L."/>
            <person name="Drake C.E."/>
            <person name="Hollomon J.M."/>
            <person name="Nadeau L.J."/>
            <person name="Nunn H.S."/>
            <person name="Stevenson B.S."/>
            <person name="Bojanowski C.L."/>
            <person name="Crookes-Goodson W.J."/>
        </authorList>
    </citation>
    <scope>NUCLEOTIDE SEQUENCE [LARGE SCALE GENOMIC DNA]</scope>
    <source>
        <strain evidence="2 3">D216</strain>
    </source>
</reference>
<dbReference type="RefSeq" id="XP_031000605.1">
    <property type="nucleotide sequence ID" value="XM_031134176.1"/>
</dbReference>
<evidence type="ECO:0000256" key="1">
    <source>
        <dbReference type="SAM" id="MobiDB-lite"/>
    </source>
</evidence>
<dbReference type="AlphaFoldDB" id="A0A507BJA3"/>
<dbReference type="PANTHER" id="PTHR36452:SF1">
    <property type="entry name" value="DUF2461 DOMAIN-CONTAINING PROTEIN"/>
    <property type="match status" value="1"/>
</dbReference>
<feature type="compositionally biased region" description="Basic and acidic residues" evidence="1">
    <location>
        <begin position="93"/>
        <end position="105"/>
    </location>
</feature>
<keyword evidence="3" id="KW-1185">Reference proteome</keyword>
<dbReference type="Pfam" id="PF09365">
    <property type="entry name" value="DUF2461"/>
    <property type="match status" value="2"/>
</dbReference>
<accession>A0A507BJA3</accession>
<dbReference type="InterPro" id="IPR012808">
    <property type="entry name" value="CHP02453"/>
</dbReference>
<evidence type="ECO:0000313" key="2">
    <source>
        <dbReference type="EMBL" id="TPX18894.1"/>
    </source>
</evidence>
<dbReference type="GeneID" id="41978893"/>
<feature type="region of interest" description="Disordered" evidence="1">
    <location>
        <begin position="1"/>
        <end position="141"/>
    </location>
</feature>
<dbReference type="Proteomes" id="UP000319257">
    <property type="component" value="Unassembled WGS sequence"/>
</dbReference>
<feature type="compositionally biased region" description="Acidic residues" evidence="1">
    <location>
        <begin position="71"/>
        <end position="92"/>
    </location>
</feature>
<protein>
    <submittedName>
        <fullName evidence="2">Uncharacterized protein</fullName>
    </submittedName>
</protein>
<dbReference type="OrthoDB" id="2537769at2759"/>
<feature type="compositionally biased region" description="Acidic residues" evidence="1">
    <location>
        <begin position="118"/>
        <end position="132"/>
    </location>
</feature>
<dbReference type="PANTHER" id="PTHR36452">
    <property type="entry name" value="CHROMOSOME 12, WHOLE GENOME SHOTGUN SEQUENCE"/>
    <property type="match status" value="1"/>
</dbReference>